<gene>
    <name evidence="2" type="ORF">Atai01_69170</name>
</gene>
<organism evidence="2 3">
    <name type="scientific">Amycolatopsis taiwanensis</name>
    <dbReference type="NCBI Taxonomy" id="342230"/>
    <lineage>
        <taxon>Bacteria</taxon>
        <taxon>Bacillati</taxon>
        <taxon>Actinomycetota</taxon>
        <taxon>Actinomycetes</taxon>
        <taxon>Pseudonocardiales</taxon>
        <taxon>Pseudonocardiaceae</taxon>
        <taxon>Amycolatopsis</taxon>
    </lineage>
</organism>
<dbReference type="PANTHER" id="PTHR34047:SF8">
    <property type="entry name" value="PROTEIN YKFC"/>
    <property type="match status" value="1"/>
</dbReference>
<protein>
    <recommendedName>
        <fullName evidence="1">Reverse transcriptase domain-containing protein</fullName>
    </recommendedName>
</protein>
<keyword evidence="3" id="KW-1185">Reference proteome</keyword>
<dbReference type="Proteomes" id="UP001165136">
    <property type="component" value="Unassembled WGS sequence"/>
</dbReference>
<reference evidence="2" key="1">
    <citation type="submission" date="2023-03" db="EMBL/GenBank/DDBJ databases">
        <title>Amycolatopsis taiwanensis NBRC 103393.</title>
        <authorList>
            <person name="Ichikawa N."/>
            <person name="Sato H."/>
            <person name="Tonouchi N."/>
        </authorList>
    </citation>
    <scope>NUCLEOTIDE SEQUENCE</scope>
    <source>
        <strain evidence="2">NBRC 103393</strain>
    </source>
</reference>
<dbReference type="CDD" id="cd01651">
    <property type="entry name" value="RT_G2_intron"/>
    <property type="match status" value="1"/>
</dbReference>
<feature type="domain" description="Reverse transcriptase" evidence="1">
    <location>
        <begin position="116"/>
        <end position="225"/>
    </location>
</feature>
<dbReference type="EMBL" id="BSTI01000022">
    <property type="protein sequence ID" value="GLY70298.1"/>
    <property type="molecule type" value="Genomic_DNA"/>
</dbReference>
<comment type="caution">
    <text evidence="2">The sequence shown here is derived from an EMBL/GenBank/DDBJ whole genome shotgun (WGS) entry which is preliminary data.</text>
</comment>
<evidence type="ECO:0000313" key="2">
    <source>
        <dbReference type="EMBL" id="GLY70298.1"/>
    </source>
</evidence>
<name>A0A9W6VG30_9PSEU</name>
<dbReference type="PANTHER" id="PTHR34047">
    <property type="entry name" value="NUCLEAR INTRON MATURASE 1, MITOCHONDRIAL-RELATED"/>
    <property type="match status" value="1"/>
</dbReference>
<dbReference type="SUPFAM" id="SSF56672">
    <property type="entry name" value="DNA/RNA polymerases"/>
    <property type="match status" value="1"/>
</dbReference>
<dbReference type="InterPro" id="IPR051083">
    <property type="entry name" value="GrpII_Intron_Splice-Mob/Def"/>
</dbReference>
<dbReference type="InterPro" id="IPR043502">
    <property type="entry name" value="DNA/RNA_pol_sf"/>
</dbReference>
<dbReference type="InterPro" id="IPR000477">
    <property type="entry name" value="RT_dom"/>
</dbReference>
<accession>A0A9W6VG30</accession>
<dbReference type="AlphaFoldDB" id="A0A9W6VG30"/>
<proteinExistence type="predicted"/>
<dbReference type="Pfam" id="PF00078">
    <property type="entry name" value="RVT_1"/>
    <property type="match status" value="1"/>
</dbReference>
<dbReference type="RefSeq" id="WP_285489526.1">
    <property type="nucleotide sequence ID" value="NZ_BSTI01000022.1"/>
</dbReference>
<sequence>MVTPEDAPVNIGAMLSTPYRAGRRVLDIQTKLHRWAMADRGRRFDDLYNLVADPAFLVTAWIRVRENKGARTAGIDKRTARAIEASAGGVEAFLEDLRTQLKGRTFRPLPVRQRKIPKANGKLRSLGIPTVADRVVQACLKLVLEPILEVDFSPFSHGFRPGHRAQDAVEDIRFYARKGYEWVFEADIAACFDEIDHVALMDRLRKRVGDKRVLALVKAFLKAGLLDEDGFERHTISGRACHDFCVSRR</sequence>
<evidence type="ECO:0000313" key="3">
    <source>
        <dbReference type="Proteomes" id="UP001165136"/>
    </source>
</evidence>
<evidence type="ECO:0000259" key="1">
    <source>
        <dbReference type="Pfam" id="PF00078"/>
    </source>
</evidence>